<dbReference type="RefSeq" id="WP_065542056.1">
    <property type="nucleotide sequence ID" value="NZ_CP015405.2"/>
</dbReference>
<dbReference type="SUPFAM" id="SSF46894">
    <property type="entry name" value="C-terminal effector domain of the bipartite response regulators"/>
    <property type="match status" value="1"/>
</dbReference>
<dbReference type="GO" id="GO:0003677">
    <property type="term" value="F:DNA binding"/>
    <property type="evidence" value="ECO:0007669"/>
    <property type="project" value="UniProtKB-UniRule"/>
</dbReference>
<keyword evidence="5" id="KW-1185">Reference proteome</keyword>
<evidence type="ECO:0000256" key="1">
    <source>
        <dbReference type="ARBA" id="ARBA00023125"/>
    </source>
</evidence>
<name>A0A1C7I8B2_9FIRM</name>
<organism evidence="4 5">
    <name type="scientific">Blautia pseudococcoides</name>
    <dbReference type="NCBI Taxonomy" id="1796616"/>
    <lineage>
        <taxon>Bacteria</taxon>
        <taxon>Bacillati</taxon>
        <taxon>Bacillota</taxon>
        <taxon>Clostridia</taxon>
        <taxon>Lachnospirales</taxon>
        <taxon>Lachnospiraceae</taxon>
        <taxon>Blautia</taxon>
    </lineage>
</organism>
<protein>
    <submittedName>
        <fullName evidence="4">Winged helix family transcriptional regulator</fullName>
    </submittedName>
</protein>
<dbReference type="Proteomes" id="UP000092574">
    <property type="component" value="Chromosome"/>
</dbReference>
<dbReference type="InterPro" id="IPR001867">
    <property type="entry name" value="OmpR/PhoB-type_DNA-bd"/>
</dbReference>
<dbReference type="SMART" id="SM00862">
    <property type="entry name" value="Trans_reg_C"/>
    <property type="match status" value="1"/>
</dbReference>
<dbReference type="InterPro" id="IPR016032">
    <property type="entry name" value="Sig_transdc_resp-reg_C-effctor"/>
</dbReference>
<evidence type="ECO:0000313" key="4">
    <source>
        <dbReference type="EMBL" id="ANU75876.1"/>
    </source>
</evidence>
<dbReference type="GO" id="GO:0000160">
    <property type="term" value="P:phosphorelay signal transduction system"/>
    <property type="evidence" value="ECO:0007669"/>
    <property type="project" value="InterPro"/>
</dbReference>
<dbReference type="GO" id="GO:0006355">
    <property type="term" value="P:regulation of DNA-templated transcription"/>
    <property type="evidence" value="ECO:0007669"/>
    <property type="project" value="InterPro"/>
</dbReference>
<sequence length="145" mass="17205">MGKMLVISFKDDNDEKVFHEVVNLLEQYEFQDMKEIKYQPVLTFDNFVVDPQELSVKKDGRLLDFNYREFSLLYLLASHKGMVFKYDYLYEILWGDHYIQETNSNITSLVSGVRTMIEKDTKHPRYILTVRGIGYRFNASYSEST</sequence>
<accession>A0A1C7I8B2</accession>
<dbReference type="OrthoDB" id="9787103at2"/>
<evidence type="ECO:0000313" key="5">
    <source>
        <dbReference type="Proteomes" id="UP000092574"/>
    </source>
</evidence>
<dbReference type="CDD" id="cd00383">
    <property type="entry name" value="trans_reg_C"/>
    <property type="match status" value="1"/>
</dbReference>
<dbReference type="Pfam" id="PF00486">
    <property type="entry name" value="Trans_reg_C"/>
    <property type="match status" value="1"/>
</dbReference>
<dbReference type="InterPro" id="IPR036388">
    <property type="entry name" value="WH-like_DNA-bd_sf"/>
</dbReference>
<evidence type="ECO:0000256" key="2">
    <source>
        <dbReference type="PROSITE-ProRule" id="PRU01091"/>
    </source>
</evidence>
<feature type="DNA-binding region" description="OmpR/PhoB-type" evidence="2">
    <location>
        <begin position="39"/>
        <end position="139"/>
    </location>
</feature>
<proteinExistence type="predicted"/>
<dbReference type="STRING" id="1796616.A4V09_08910"/>
<keyword evidence="1 2" id="KW-0238">DNA-binding</keyword>
<dbReference type="EMBL" id="CP015405">
    <property type="protein sequence ID" value="ANU75876.1"/>
    <property type="molecule type" value="Genomic_DNA"/>
</dbReference>
<reference evidence="4" key="1">
    <citation type="submission" date="2017-04" db="EMBL/GenBank/DDBJ databases">
        <title>Complete Genome Sequences of Twelve Strains of a Stable Defined Moderately Diverse Mouse Microbiota 2 (sDMDMm2).</title>
        <authorList>
            <person name="Uchimura Y."/>
            <person name="Wyss M."/>
            <person name="Brugiroux S."/>
            <person name="Limenitakis J.P."/>
            <person name="Stecher B."/>
            <person name="McCoy K.D."/>
            <person name="Macpherson A.J."/>
        </authorList>
    </citation>
    <scope>NUCLEOTIDE SEQUENCE</scope>
    <source>
        <strain evidence="4">YL58</strain>
    </source>
</reference>
<dbReference type="AlphaFoldDB" id="A0A1C7I8B2"/>
<gene>
    <name evidence="4" type="ORF">A4V09_08910</name>
</gene>
<dbReference type="KEGG" id="byl:A4V09_08910"/>
<evidence type="ECO:0000259" key="3">
    <source>
        <dbReference type="PROSITE" id="PS51755"/>
    </source>
</evidence>
<feature type="domain" description="OmpR/PhoB-type" evidence="3">
    <location>
        <begin position="39"/>
        <end position="139"/>
    </location>
</feature>
<dbReference type="PROSITE" id="PS51755">
    <property type="entry name" value="OMPR_PHOB"/>
    <property type="match status" value="1"/>
</dbReference>
<dbReference type="Gene3D" id="1.10.10.10">
    <property type="entry name" value="Winged helix-like DNA-binding domain superfamily/Winged helix DNA-binding domain"/>
    <property type="match status" value="1"/>
</dbReference>